<keyword evidence="2" id="KW-0342">GTP-binding</keyword>
<reference evidence="3 4" key="1">
    <citation type="journal article" date="2014" name="ISME J.">
        <title>Ecophysiology of Thioploca ingrica as revealed by the complete genome sequence supplemented with proteomic evidence.</title>
        <authorList>
            <person name="Kojima H."/>
            <person name="Ogura Y."/>
            <person name="Yamamoto N."/>
            <person name="Togashi T."/>
            <person name="Mori H."/>
            <person name="Watanabe T."/>
            <person name="Nemoto F."/>
            <person name="Kurokawa K."/>
            <person name="Hayashi T."/>
            <person name="Fukui M."/>
        </authorList>
    </citation>
    <scope>NUCLEOTIDE SEQUENCE [LARGE SCALE GENOMIC DNA]</scope>
</reference>
<dbReference type="OrthoDB" id="9779858at2"/>
<sequence>MAIIDIERDVIVVRIVYDGPPFSGKTTSVHALAKILDKRDTVFSPQEDPLSKTLYFDWMEYCGGFFKGYSISCQIISVPGQLSLMERRHFLLRTADSVVFVLDASEANTEIALTYFNDLQQLLSPEDHHFVQVIIQANKQDKPKALSALQLKQTLFPDYPNIKIVDSAAIAGKGIRETFVLAVRLALERAEVLMVKGQLDHGHPEIDSGEDLFTQLQKDLFLQTTPLKSEAIPLVESNSAEQTELVTTNIAFQSDQDIITEESTQEIDTAYGTENQLEELNSESTALFEQLDNNHEDVIAAADSTATLESAESLAELTEITATLPPTPSDIELNELPLELVDLFEPFTEFEDPDDEWNEEWVEPLLGTEAFTEEEEEFFNQLIASSQIAEEEIEEDFEEPLYSETVGTTFADANQLTEKSISFFDDLDQSDATTIADLSLEHPLPTTTEVSELSPPSMYSNSKTFEDLAAEDLAADDSHIDSSTATNELLTSTSAAIEPPSLLEPALVKDWMELDDSKPTEALEPLLPTKPTTTESVVVEAVEPIASTSAAIEPPSLLEPALVKDWMELDDSEPAESLEPLPTELTTTELVVAEAIEPITSTPEAIEPPSFLEPALVKDWMELDDSNSAEALEPLPTEPTTTESVVAEAIEPIASTSAALEPPSLLESLAVKNDVELDDSEVTHLPFMAKEEISTLPILLETTPLSTEPALSPKVSLPLVPNETISNQWIWPPLAGRTWIQTIFHAPTQIAQKSNGIWIIEATNNWSGFSKAEWLYHDIQLAKQALHDHIRMHLQCSPLLSEKRGIVIAADEENWRLWQLVQLETTLATHLLMALQENTMDKLALEVFRCVSHYAEVYLRCAQYPSYLDLNLENIGSNQERQLVYVGIVDSILPVNERTQAGLLDSIKQLLIEPIKQAKDNLDIAAIVNELEKIDGFGQHYLLEVLIQLFR</sequence>
<evidence type="ECO:0000256" key="1">
    <source>
        <dbReference type="ARBA" id="ARBA00022741"/>
    </source>
</evidence>
<organism evidence="3 4">
    <name type="scientific">Thioploca ingrica</name>
    <dbReference type="NCBI Taxonomy" id="40754"/>
    <lineage>
        <taxon>Bacteria</taxon>
        <taxon>Pseudomonadati</taxon>
        <taxon>Pseudomonadota</taxon>
        <taxon>Gammaproteobacteria</taxon>
        <taxon>Thiotrichales</taxon>
        <taxon>Thiotrichaceae</taxon>
        <taxon>Thioploca</taxon>
    </lineage>
</organism>
<keyword evidence="1" id="KW-0547">Nucleotide-binding</keyword>
<keyword evidence="4" id="KW-1185">Reference proteome</keyword>
<protein>
    <submittedName>
        <fullName evidence="3">Uncharacterized protein</fullName>
    </submittedName>
</protein>
<dbReference type="SUPFAM" id="SSF52540">
    <property type="entry name" value="P-loop containing nucleoside triphosphate hydrolases"/>
    <property type="match status" value="1"/>
</dbReference>
<dbReference type="KEGG" id="tig:THII_3427"/>
<dbReference type="EMBL" id="AP014633">
    <property type="protein sequence ID" value="BAP57724.1"/>
    <property type="molecule type" value="Genomic_DNA"/>
</dbReference>
<proteinExistence type="predicted"/>
<accession>A0A090AJR1</accession>
<dbReference type="HOGENOM" id="CLU_309702_0_0_6"/>
<dbReference type="Gene3D" id="3.40.50.300">
    <property type="entry name" value="P-loop containing nucleotide triphosphate hydrolases"/>
    <property type="match status" value="1"/>
</dbReference>
<evidence type="ECO:0000256" key="2">
    <source>
        <dbReference type="ARBA" id="ARBA00023134"/>
    </source>
</evidence>
<dbReference type="GO" id="GO:0003924">
    <property type="term" value="F:GTPase activity"/>
    <property type="evidence" value="ECO:0007669"/>
    <property type="project" value="InterPro"/>
</dbReference>
<dbReference type="STRING" id="40754.THII_3427"/>
<gene>
    <name evidence="3" type="ORF">THII_3427</name>
</gene>
<dbReference type="GO" id="GO:0005525">
    <property type="term" value="F:GTP binding"/>
    <property type="evidence" value="ECO:0007669"/>
    <property type="project" value="UniProtKB-KW"/>
</dbReference>
<dbReference type="Proteomes" id="UP000031623">
    <property type="component" value="Chromosome"/>
</dbReference>
<dbReference type="InterPro" id="IPR027417">
    <property type="entry name" value="P-loop_NTPase"/>
</dbReference>
<evidence type="ECO:0000313" key="3">
    <source>
        <dbReference type="EMBL" id="BAP57724.1"/>
    </source>
</evidence>
<dbReference type="Pfam" id="PF00025">
    <property type="entry name" value="Arf"/>
    <property type="match status" value="1"/>
</dbReference>
<evidence type="ECO:0000313" key="4">
    <source>
        <dbReference type="Proteomes" id="UP000031623"/>
    </source>
</evidence>
<dbReference type="InterPro" id="IPR006689">
    <property type="entry name" value="Small_GTPase_ARF/SAR"/>
</dbReference>
<name>A0A090AJR1_9GAMM</name>
<dbReference type="AlphaFoldDB" id="A0A090AJR1"/>